<keyword evidence="1" id="KW-0812">Transmembrane</keyword>
<sequence>MPENKETDSVEGEFSIGDKIKVKFRGTCGAKAVIIGLITLIYLYHVCFRLNSAFIESTSAFIMSFLFFSLIWLFGCSDVTLQLPASQECISNHV</sequence>
<dbReference type="EMBL" id="CAJHIO010000065">
    <property type="protein sequence ID" value="CAD6494192.1"/>
    <property type="molecule type" value="Genomic_DNA"/>
</dbReference>
<keyword evidence="1" id="KW-1133">Transmembrane helix</keyword>
<organism evidence="2 3">
    <name type="scientific">Candidatus Argoarchaeum ethanivorans</name>
    <dbReference type="NCBI Taxonomy" id="2608793"/>
    <lineage>
        <taxon>Archaea</taxon>
        <taxon>Methanobacteriati</taxon>
        <taxon>Methanobacteriota</taxon>
        <taxon>Stenosarchaea group</taxon>
        <taxon>Methanomicrobia</taxon>
        <taxon>Methanosarcinales</taxon>
        <taxon>Methanosarcinales incertae sedis</taxon>
        <taxon>GOM Arc I cluster</taxon>
        <taxon>Candidatus Argoarchaeum</taxon>
    </lineage>
</organism>
<keyword evidence="1" id="KW-0472">Membrane</keyword>
<proteinExistence type="predicted"/>
<dbReference type="AlphaFoldDB" id="A0A811TES1"/>
<feature type="transmembrane region" description="Helical" evidence="1">
    <location>
        <begin position="52"/>
        <end position="74"/>
    </location>
</feature>
<comment type="caution">
    <text evidence="2">The sequence shown here is derived from an EMBL/GenBank/DDBJ whole genome shotgun (WGS) entry which is preliminary data.</text>
</comment>
<reference evidence="2" key="1">
    <citation type="submission" date="2020-10" db="EMBL/GenBank/DDBJ databases">
        <authorList>
            <person name="Hahn C.J."/>
            <person name="Laso-Perez R."/>
            <person name="Vulcano F."/>
            <person name="Vaziourakis K.-M."/>
            <person name="Stokke R."/>
            <person name="Steen I.H."/>
            <person name="Teske A."/>
            <person name="Boetius A."/>
            <person name="Liebeke M."/>
            <person name="Amann R."/>
            <person name="Knittel K."/>
        </authorList>
    </citation>
    <scope>NUCLEOTIDE SEQUENCE</scope>
    <source>
        <strain evidence="2">Gfbio:e3339647-f889-4370-9287-4fb5cb688e4c:AG392O15_GoMArc1</strain>
    </source>
</reference>
<evidence type="ECO:0000313" key="2">
    <source>
        <dbReference type="EMBL" id="CAD6494192.1"/>
    </source>
</evidence>
<name>A0A811TES1_9EURY</name>
<evidence type="ECO:0000313" key="3">
    <source>
        <dbReference type="Proteomes" id="UP000610373"/>
    </source>
</evidence>
<dbReference type="Proteomes" id="UP000610373">
    <property type="component" value="Unassembled WGS sequence"/>
</dbReference>
<gene>
    <name evidence="2" type="ORF">CHKLHMKO_00654</name>
</gene>
<evidence type="ECO:0000256" key="1">
    <source>
        <dbReference type="SAM" id="Phobius"/>
    </source>
</evidence>
<accession>A0A811TES1</accession>
<protein>
    <submittedName>
        <fullName evidence="2">Uncharacterized protein</fullName>
    </submittedName>
</protein>
<feature type="transmembrane region" description="Helical" evidence="1">
    <location>
        <begin position="28"/>
        <end position="46"/>
    </location>
</feature>